<dbReference type="InterPro" id="IPR002549">
    <property type="entry name" value="AI-2E-like"/>
</dbReference>
<evidence type="ECO:0000256" key="8">
    <source>
        <dbReference type="SAM" id="Phobius"/>
    </source>
</evidence>
<keyword evidence="6 8" id="KW-1133">Transmembrane helix</keyword>
<accession>A0ABW0XB17</accession>
<dbReference type="RefSeq" id="WP_380228185.1">
    <property type="nucleotide sequence ID" value="NZ_JBHSOF010000041.1"/>
</dbReference>
<feature type="transmembrane region" description="Helical" evidence="8">
    <location>
        <begin position="82"/>
        <end position="102"/>
    </location>
</feature>
<evidence type="ECO:0000256" key="5">
    <source>
        <dbReference type="ARBA" id="ARBA00022692"/>
    </source>
</evidence>
<dbReference type="PANTHER" id="PTHR21716:SF53">
    <property type="entry name" value="PERMEASE PERM-RELATED"/>
    <property type="match status" value="1"/>
</dbReference>
<keyword evidence="10" id="KW-1185">Reference proteome</keyword>
<dbReference type="Proteomes" id="UP001595975">
    <property type="component" value="Unassembled WGS sequence"/>
</dbReference>
<evidence type="ECO:0000256" key="2">
    <source>
        <dbReference type="ARBA" id="ARBA00009773"/>
    </source>
</evidence>
<comment type="similarity">
    <text evidence="2">Belongs to the autoinducer-2 exporter (AI-2E) (TC 2.A.86) family.</text>
</comment>
<reference evidence="10" key="1">
    <citation type="journal article" date="2019" name="Int. J. Syst. Evol. Microbiol.">
        <title>The Global Catalogue of Microorganisms (GCM) 10K type strain sequencing project: providing services to taxonomists for standard genome sequencing and annotation.</title>
        <authorList>
            <consortium name="The Broad Institute Genomics Platform"/>
            <consortium name="The Broad Institute Genome Sequencing Center for Infectious Disease"/>
            <person name="Wu L."/>
            <person name="Ma J."/>
        </authorList>
    </citation>
    <scope>NUCLEOTIDE SEQUENCE [LARGE SCALE GENOMIC DNA]</scope>
    <source>
        <strain evidence="10">CGMCC 4.1437</strain>
    </source>
</reference>
<feature type="transmembrane region" description="Helical" evidence="8">
    <location>
        <begin position="226"/>
        <end position="249"/>
    </location>
</feature>
<feature type="transmembrane region" description="Helical" evidence="8">
    <location>
        <begin position="325"/>
        <end position="351"/>
    </location>
</feature>
<dbReference type="Pfam" id="PF01594">
    <property type="entry name" value="AI-2E_transport"/>
    <property type="match status" value="1"/>
</dbReference>
<keyword evidence="4" id="KW-1003">Cell membrane</keyword>
<feature type="transmembrane region" description="Helical" evidence="8">
    <location>
        <begin position="28"/>
        <end position="46"/>
    </location>
</feature>
<evidence type="ECO:0000256" key="7">
    <source>
        <dbReference type="ARBA" id="ARBA00023136"/>
    </source>
</evidence>
<protein>
    <submittedName>
        <fullName evidence="9">AI-2E family transporter</fullName>
    </submittedName>
</protein>
<organism evidence="9 10">
    <name type="scientific">Kitasatospora misakiensis</name>
    <dbReference type="NCBI Taxonomy" id="67330"/>
    <lineage>
        <taxon>Bacteria</taxon>
        <taxon>Bacillati</taxon>
        <taxon>Actinomycetota</taxon>
        <taxon>Actinomycetes</taxon>
        <taxon>Kitasatosporales</taxon>
        <taxon>Streptomycetaceae</taxon>
        <taxon>Kitasatospora</taxon>
    </lineage>
</organism>
<evidence type="ECO:0000256" key="4">
    <source>
        <dbReference type="ARBA" id="ARBA00022475"/>
    </source>
</evidence>
<feature type="transmembrane region" description="Helical" evidence="8">
    <location>
        <begin position="261"/>
        <end position="280"/>
    </location>
</feature>
<gene>
    <name evidence="9" type="ORF">ACFP3U_26495</name>
</gene>
<feature type="transmembrane region" description="Helical" evidence="8">
    <location>
        <begin position="52"/>
        <end position="70"/>
    </location>
</feature>
<evidence type="ECO:0000313" key="9">
    <source>
        <dbReference type="EMBL" id="MFC5666504.1"/>
    </source>
</evidence>
<evidence type="ECO:0000313" key="10">
    <source>
        <dbReference type="Proteomes" id="UP001595975"/>
    </source>
</evidence>
<proteinExistence type="inferred from homology"/>
<keyword evidence="7 8" id="KW-0472">Membrane</keyword>
<name>A0ABW0XB17_9ACTN</name>
<comment type="subcellular location">
    <subcellularLocation>
        <location evidence="1">Cell membrane</location>
        <topology evidence="1">Multi-pass membrane protein</topology>
    </subcellularLocation>
</comment>
<sequence length="378" mass="39492">MPVRRPGPRRPARPAPGAGPVLRRLSDYAWRLVAVAVAGYLVLTVLGRFHLITLAAFLAMVITSVVRPLVDLAGRAVPRPLAVLIGLAIAILVPAGLLALIGETVANDLDRLSREFQGGLDRLEKLLEGAPFHLEPTTFEDLQRKVGDFVSEHRSTLISTALSGAGRLVEVGTGAALALFMSVFFLHSGERLWRWVAAQLPSAAGDHLDRGGRAAWRTFAGYTRGIFVVAATNAVMVGIALYFLGVPLAVPLTVLEFCASFVPLVGSPIAMLAAAVVALAARGPVIAVVVLLLIVVIGQIEGHLLHPLVMSRAVSLHPVVVAVSVLAGSIAAGVIGAVVAVPAVSVVWAVYAELRRPGPGRGPGPLAASVPSGRSRRP</sequence>
<keyword evidence="3" id="KW-0813">Transport</keyword>
<dbReference type="EMBL" id="JBHSOF010000041">
    <property type="protein sequence ID" value="MFC5666504.1"/>
    <property type="molecule type" value="Genomic_DNA"/>
</dbReference>
<evidence type="ECO:0000256" key="3">
    <source>
        <dbReference type="ARBA" id="ARBA00022448"/>
    </source>
</evidence>
<feature type="transmembrane region" description="Helical" evidence="8">
    <location>
        <begin position="165"/>
        <end position="186"/>
    </location>
</feature>
<comment type="caution">
    <text evidence="9">The sequence shown here is derived from an EMBL/GenBank/DDBJ whole genome shotgun (WGS) entry which is preliminary data.</text>
</comment>
<evidence type="ECO:0000256" key="1">
    <source>
        <dbReference type="ARBA" id="ARBA00004651"/>
    </source>
</evidence>
<dbReference type="PANTHER" id="PTHR21716">
    <property type="entry name" value="TRANSMEMBRANE PROTEIN"/>
    <property type="match status" value="1"/>
</dbReference>
<evidence type="ECO:0000256" key="6">
    <source>
        <dbReference type="ARBA" id="ARBA00022989"/>
    </source>
</evidence>
<feature type="transmembrane region" description="Helical" evidence="8">
    <location>
        <begin position="285"/>
        <end position="305"/>
    </location>
</feature>
<keyword evidence="5 8" id="KW-0812">Transmembrane</keyword>